<name>A0AAW1ADJ0_9HYME</name>
<feature type="region of interest" description="Disordered" evidence="1">
    <location>
        <begin position="1"/>
        <end position="104"/>
    </location>
</feature>
<feature type="compositionally biased region" description="Acidic residues" evidence="1">
    <location>
        <begin position="55"/>
        <end position="76"/>
    </location>
</feature>
<reference evidence="2 3" key="1">
    <citation type="submission" date="2024-05" db="EMBL/GenBank/DDBJ databases">
        <title>The nuclear and mitochondrial genome assemblies of Tetragonisca angustula (Apidae: Meliponini), a tiny yet remarkable pollinator in the Neotropics.</title>
        <authorList>
            <person name="Ferrari R."/>
            <person name="Ricardo P.C."/>
            <person name="Dias F.C."/>
            <person name="Araujo N.S."/>
            <person name="Soares D.O."/>
            <person name="Zhou Q.-S."/>
            <person name="Zhu C.-D."/>
            <person name="Coutinho L."/>
            <person name="Airas M.C."/>
            <person name="Batista T.M."/>
        </authorList>
    </citation>
    <scope>NUCLEOTIDE SEQUENCE [LARGE SCALE GENOMIC DNA]</scope>
    <source>
        <strain evidence="2">ASF017062</strain>
        <tissue evidence="2">Abdomen</tissue>
    </source>
</reference>
<sequence>MMMTLLFLGEDAGHFSKGSQGEREEERASERFRGEGGEEANGQLAERNKNNRTDNDDDNDDEDEAEEEEEEEEEEEVSLRTQKLMSGTTPKPLDGEKGGEDEEDCPFSTLVCLFAPFLPCSRVST</sequence>
<proteinExistence type="predicted"/>
<evidence type="ECO:0000313" key="2">
    <source>
        <dbReference type="EMBL" id="KAK9307136.1"/>
    </source>
</evidence>
<dbReference type="AlphaFoldDB" id="A0AAW1ADJ0"/>
<accession>A0AAW1ADJ0</accession>
<dbReference type="Proteomes" id="UP001432146">
    <property type="component" value="Unassembled WGS sequence"/>
</dbReference>
<feature type="compositionally biased region" description="Polar residues" evidence="1">
    <location>
        <begin position="79"/>
        <end position="89"/>
    </location>
</feature>
<evidence type="ECO:0000256" key="1">
    <source>
        <dbReference type="SAM" id="MobiDB-lite"/>
    </source>
</evidence>
<dbReference type="EMBL" id="JAWNGG020000033">
    <property type="protein sequence ID" value="KAK9307136.1"/>
    <property type="molecule type" value="Genomic_DNA"/>
</dbReference>
<keyword evidence="3" id="KW-1185">Reference proteome</keyword>
<evidence type="ECO:0000313" key="3">
    <source>
        <dbReference type="Proteomes" id="UP001432146"/>
    </source>
</evidence>
<feature type="compositionally biased region" description="Basic and acidic residues" evidence="1">
    <location>
        <begin position="20"/>
        <end position="36"/>
    </location>
</feature>
<organism evidence="2 3">
    <name type="scientific">Tetragonisca angustula</name>
    <dbReference type="NCBI Taxonomy" id="166442"/>
    <lineage>
        <taxon>Eukaryota</taxon>
        <taxon>Metazoa</taxon>
        <taxon>Ecdysozoa</taxon>
        <taxon>Arthropoda</taxon>
        <taxon>Hexapoda</taxon>
        <taxon>Insecta</taxon>
        <taxon>Pterygota</taxon>
        <taxon>Neoptera</taxon>
        <taxon>Endopterygota</taxon>
        <taxon>Hymenoptera</taxon>
        <taxon>Apocrita</taxon>
        <taxon>Aculeata</taxon>
        <taxon>Apoidea</taxon>
        <taxon>Anthophila</taxon>
        <taxon>Apidae</taxon>
        <taxon>Tetragonisca</taxon>
    </lineage>
</organism>
<comment type="caution">
    <text evidence="2">The sequence shown here is derived from an EMBL/GenBank/DDBJ whole genome shotgun (WGS) entry which is preliminary data.</text>
</comment>
<protein>
    <submittedName>
        <fullName evidence="2">Uncharacterized protein</fullName>
    </submittedName>
</protein>
<gene>
    <name evidence="2" type="ORF">QLX08_002459</name>
</gene>